<comment type="caution">
    <text evidence="1">The sequence shown here is derived from an EMBL/GenBank/DDBJ whole genome shotgun (WGS) entry which is preliminary data.</text>
</comment>
<proteinExistence type="predicted"/>
<gene>
    <name evidence="1" type="ORF">F5876DRAFT_32816</name>
</gene>
<evidence type="ECO:0000313" key="1">
    <source>
        <dbReference type="EMBL" id="KAJ3814467.1"/>
    </source>
</evidence>
<dbReference type="EMBL" id="MU794967">
    <property type="protein sequence ID" value="KAJ3814467.1"/>
    <property type="molecule type" value="Genomic_DNA"/>
</dbReference>
<evidence type="ECO:0000313" key="2">
    <source>
        <dbReference type="Proteomes" id="UP001163835"/>
    </source>
</evidence>
<organism evidence="1 2">
    <name type="scientific">Lentinula aff. lateritia</name>
    <dbReference type="NCBI Taxonomy" id="2804960"/>
    <lineage>
        <taxon>Eukaryota</taxon>
        <taxon>Fungi</taxon>
        <taxon>Dikarya</taxon>
        <taxon>Basidiomycota</taxon>
        <taxon>Agaricomycotina</taxon>
        <taxon>Agaricomycetes</taxon>
        <taxon>Agaricomycetidae</taxon>
        <taxon>Agaricales</taxon>
        <taxon>Marasmiineae</taxon>
        <taxon>Omphalotaceae</taxon>
        <taxon>Lentinula</taxon>
    </lineage>
</organism>
<dbReference type="Proteomes" id="UP001163835">
    <property type="component" value="Unassembled WGS sequence"/>
</dbReference>
<reference evidence="1" key="1">
    <citation type="submission" date="2022-09" db="EMBL/GenBank/DDBJ databases">
        <title>A Global Phylogenomic Analysis of the Shiitake Genus Lentinula.</title>
        <authorList>
            <consortium name="DOE Joint Genome Institute"/>
            <person name="Sierra-Patev S."/>
            <person name="Min B."/>
            <person name="Naranjo-Ortiz M."/>
            <person name="Looney B."/>
            <person name="Konkel Z."/>
            <person name="Slot J.C."/>
            <person name="Sakamoto Y."/>
            <person name="Steenwyk J.L."/>
            <person name="Rokas A."/>
            <person name="Carro J."/>
            <person name="Camarero S."/>
            <person name="Ferreira P."/>
            <person name="Molpeceres G."/>
            <person name="Ruiz-Duenas F.J."/>
            <person name="Serrano A."/>
            <person name="Henrissat B."/>
            <person name="Drula E."/>
            <person name="Hughes K.W."/>
            <person name="Mata J.L."/>
            <person name="Ishikawa N.K."/>
            <person name="Vargas-Isla R."/>
            <person name="Ushijima S."/>
            <person name="Smith C.A."/>
            <person name="Ahrendt S."/>
            <person name="Andreopoulos W."/>
            <person name="He G."/>
            <person name="Labutti K."/>
            <person name="Lipzen A."/>
            <person name="Ng V."/>
            <person name="Riley R."/>
            <person name="Sandor L."/>
            <person name="Barry K."/>
            <person name="Martinez A.T."/>
            <person name="Xiao Y."/>
            <person name="Gibbons J.G."/>
            <person name="Terashima K."/>
            <person name="Grigoriev I.V."/>
            <person name="Hibbett D.S."/>
        </authorList>
    </citation>
    <scope>NUCLEOTIDE SEQUENCE</scope>
    <source>
        <strain evidence="1">TMI1499</strain>
    </source>
</reference>
<accession>A0ACC1UBG7</accession>
<name>A0ACC1UBG7_9AGAR</name>
<keyword evidence="2" id="KW-1185">Reference proteome</keyword>
<sequence length="733" mass="82847">MPRVFDVDAGVDVIISVQVRKESIVLTQERYASLLRTLRNGGLRAVGRRGESDAQILVFVSCPEAFLRVLVHKERESDFLSGLPVIPIPDHTILPSERIRLVHSYITSANSDGGLGIHPDIPRWDLIQTVFCLHDRVFNELWVHSWASNWLSTASVPQEQIRAHFGDAFSLYFIFIQSYTRALAVPAAFGVIFWVIGAPYSPIYSLLTSVWGIGFVEWWRVEERRIALRYGVRGSTRVEKARVQNRYKDISAWTREIRILASVPVILSFAVLLAVLMTVIFFLEEFCEHFYTGPGQNYVTFTPTIIYAILVPHLISFFQSCAERFATWENHTHHSTHDASVTLKTFIFTALVAYLSLTLTALVYVPFGDAMVAVALKWFGRNTSGTFDSIVHEGRTHLILDRSRLEEQMFAYTVTNQIVDSASEIGWPYAMKIWHIILELIWRKQSDNLLSEESFSTSLTLQPSAEDSLLTRALHESTLPSTPSNLSTDYSEMVIQFGYIVLWSTIFPLAPFFALLNNVLEMRKDAFRIANHERRPIPERTESIGPWLDVLEFLGWGSAIVNVILVGLFCPSSHTDERGKCGYLFDLTGDTGTPIEMISIALSDAVWDSADAAAWRELALTVLLLVLGASQAWVVVRGLMRHIIEKVMWEGSAEVENWRNEMKRVKTGFLDGLSDEGVLSQANVSGESGTKSLLTKDKEDLQQAPNLQLDSPDIFWTYDEGLEEIRRLSGKEE</sequence>
<protein>
    <submittedName>
        <fullName evidence="1">Calcium-activated chloride channel-domain-containing protein</fullName>
    </submittedName>
</protein>